<organism evidence="1 2">
    <name type="scientific">Vairimorpha ceranae</name>
    <dbReference type="NCBI Taxonomy" id="40302"/>
    <lineage>
        <taxon>Eukaryota</taxon>
        <taxon>Fungi</taxon>
        <taxon>Fungi incertae sedis</taxon>
        <taxon>Microsporidia</taxon>
        <taxon>Nosematidae</taxon>
        <taxon>Vairimorpha</taxon>
    </lineage>
</organism>
<name>A0A0F9YM21_9MICR</name>
<gene>
    <name evidence="1" type="ORF">AAJ76_2140001343</name>
</gene>
<comment type="caution">
    <text evidence="1">The sequence shown here is derived from an EMBL/GenBank/DDBJ whole genome shotgun (WGS) entry which is preliminary data.</text>
</comment>
<dbReference type="RefSeq" id="XP_024329574.1">
    <property type="nucleotide sequence ID" value="XM_024474598.1"/>
</dbReference>
<dbReference type="EMBL" id="JPQZ01000214">
    <property type="protein sequence ID" value="KKO73832.1"/>
    <property type="molecule type" value="Genomic_DNA"/>
</dbReference>
<dbReference type="VEuPathDB" id="MicrosporidiaDB:AAJ76_2140001343"/>
<reference evidence="1 2" key="1">
    <citation type="journal article" date="2015" name="Environ. Microbiol.">
        <title>Genome analyses suggest the presence of polyploidy and recent human-driven expansions in eight global populations of the honeybee pathogen Nosema ceranae.</title>
        <authorList>
            <person name="Pelin A."/>
            <person name="Selman M."/>
            <person name="Aris-Brosou S."/>
            <person name="Farinelli L."/>
            <person name="Corradi N."/>
        </authorList>
    </citation>
    <scope>NUCLEOTIDE SEQUENCE [LARGE SCALE GENOMIC DNA]</scope>
    <source>
        <strain evidence="1 2">PA08 1199</strain>
    </source>
</reference>
<dbReference type="Proteomes" id="UP000034350">
    <property type="component" value="Unassembled WGS sequence"/>
</dbReference>
<accession>A0A0F9YM21</accession>
<protein>
    <submittedName>
        <fullName evidence="1">Uncharacterized protein</fullName>
    </submittedName>
</protein>
<proteinExistence type="predicted"/>
<dbReference type="AlphaFoldDB" id="A0A0F9YM21"/>
<dbReference type="GeneID" id="36319523"/>
<evidence type="ECO:0000313" key="2">
    <source>
        <dbReference type="Proteomes" id="UP000034350"/>
    </source>
</evidence>
<sequence length="41" mass="5028">MRYKKSEEMVVADILSRIYTAQELEKKRMIELRKTNQIKKK</sequence>
<evidence type="ECO:0000313" key="1">
    <source>
        <dbReference type="EMBL" id="KKO73832.1"/>
    </source>
</evidence>
<keyword evidence="2" id="KW-1185">Reference proteome</keyword>